<dbReference type="GeneID" id="85310383"/>
<dbReference type="EMBL" id="MU839001">
    <property type="protein sequence ID" value="KAK1770051.1"/>
    <property type="molecule type" value="Genomic_DNA"/>
</dbReference>
<reference evidence="3" key="1">
    <citation type="submission" date="2023-06" db="EMBL/GenBank/DDBJ databases">
        <title>Genome-scale phylogeny and comparative genomics of the fungal order Sordariales.</title>
        <authorList>
            <consortium name="Lawrence Berkeley National Laboratory"/>
            <person name="Hensen N."/>
            <person name="Bonometti L."/>
            <person name="Westerberg I."/>
            <person name="Brannstrom I.O."/>
            <person name="Guillou S."/>
            <person name="Cros-Aarteil S."/>
            <person name="Calhoun S."/>
            <person name="Haridas S."/>
            <person name="Kuo A."/>
            <person name="Mondo S."/>
            <person name="Pangilinan J."/>
            <person name="Riley R."/>
            <person name="Labutti K."/>
            <person name="Andreopoulos B."/>
            <person name="Lipzen A."/>
            <person name="Chen C."/>
            <person name="Yanf M."/>
            <person name="Daum C."/>
            <person name="Ng V."/>
            <person name="Clum A."/>
            <person name="Steindorff A."/>
            <person name="Ohm R."/>
            <person name="Martin F."/>
            <person name="Silar P."/>
            <person name="Natvig D."/>
            <person name="Lalanne C."/>
            <person name="Gautier V."/>
            <person name="Ament-Velasquez S.L."/>
            <person name="Kruys A."/>
            <person name="Hutchinson M.I."/>
            <person name="Powell A.J."/>
            <person name="Barry K."/>
            <person name="Miller A.N."/>
            <person name="Grigoriev I.V."/>
            <person name="Debuchy R."/>
            <person name="Gladieux P."/>
            <person name="Thoren M.H."/>
            <person name="Johannesson H."/>
        </authorList>
    </citation>
    <scope>NUCLEOTIDE SEQUENCE</scope>
    <source>
        <strain evidence="3">8032-3</strain>
    </source>
</reference>
<evidence type="ECO:0000313" key="3">
    <source>
        <dbReference type="EMBL" id="KAK1770051.1"/>
    </source>
</evidence>
<dbReference type="PANTHER" id="PTHR43647">
    <property type="entry name" value="DEHYDROGENASE"/>
    <property type="match status" value="1"/>
</dbReference>
<keyword evidence="4" id="KW-1185">Reference proteome</keyword>
<dbReference type="SUPFAM" id="SSF51735">
    <property type="entry name" value="NAD(P)-binding Rossmann-fold domains"/>
    <property type="match status" value="1"/>
</dbReference>
<dbReference type="PANTHER" id="PTHR43647:SF4">
    <property type="entry name" value="KETOREDUCTASE (KR) DOMAIN-CONTAINING PROTEIN"/>
    <property type="match status" value="1"/>
</dbReference>
<accession>A0AAJ0FIY0</accession>
<dbReference type="RefSeq" id="XP_060286264.1">
    <property type="nucleotide sequence ID" value="XM_060427196.1"/>
</dbReference>
<dbReference type="GO" id="GO:0005811">
    <property type="term" value="C:lipid droplet"/>
    <property type="evidence" value="ECO:0007669"/>
    <property type="project" value="TreeGrafter"/>
</dbReference>
<dbReference type="GO" id="GO:0000253">
    <property type="term" value="F:3-beta-hydroxysteroid 3-dehydrogenase (NADP+) activity"/>
    <property type="evidence" value="ECO:0007669"/>
    <property type="project" value="UniProtKB-EC"/>
</dbReference>
<dbReference type="AlphaFoldDB" id="A0AAJ0FIY0"/>
<sequence>MADLKGTIFVTGTNGGLGSAIVSKIISSPELSANYYGIYTVRKVETATALNQALASVPSTHSFDKVALDLSTLSNVRGVANAINRRVAEGSLPPIRALILNAGYQEHTTHDFSPDGFDMTFQSNYLSHWLLTLMLLQSMDKEHGRVVVLGSWLHDPADPRNNSMGVYHDEKWKVLFHDTESLAKGTWSSTKEDPTMNAGFRRYGAAKLCEVMMIHELQKRLDSDPALSNISILGVDPGGMPSGIARRGNFLFTVVLRYLLPLLATIMTALSPNGSLRTTTKSANDVVRAAFDTEALGERPKDLYLNGTDPLETSVEARDPNKREALWRDSVGYAGLRAEETALVNWK</sequence>
<dbReference type="Gene3D" id="3.40.50.720">
    <property type="entry name" value="NAD(P)-binding Rossmann-like Domain"/>
    <property type="match status" value="1"/>
</dbReference>
<evidence type="ECO:0000256" key="1">
    <source>
        <dbReference type="ARBA" id="ARBA00023589"/>
    </source>
</evidence>
<dbReference type="InterPro" id="IPR036291">
    <property type="entry name" value="NAD(P)-bd_dom_sf"/>
</dbReference>
<proteinExistence type="predicted"/>
<dbReference type="GO" id="GO:0005789">
    <property type="term" value="C:endoplasmic reticulum membrane"/>
    <property type="evidence" value="ECO:0007669"/>
    <property type="project" value="TreeGrafter"/>
</dbReference>
<dbReference type="Proteomes" id="UP001244011">
    <property type="component" value="Unassembled WGS sequence"/>
</dbReference>
<dbReference type="Pfam" id="PF00106">
    <property type="entry name" value="adh_short"/>
    <property type="match status" value="1"/>
</dbReference>
<organism evidence="3 4">
    <name type="scientific">Phialemonium atrogriseum</name>
    <dbReference type="NCBI Taxonomy" id="1093897"/>
    <lineage>
        <taxon>Eukaryota</taxon>
        <taxon>Fungi</taxon>
        <taxon>Dikarya</taxon>
        <taxon>Ascomycota</taxon>
        <taxon>Pezizomycotina</taxon>
        <taxon>Sordariomycetes</taxon>
        <taxon>Sordariomycetidae</taxon>
        <taxon>Cephalothecales</taxon>
        <taxon>Cephalothecaceae</taxon>
        <taxon>Phialemonium</taxon>
    </lineage>
</organism>
<evidence type="ECO:0000313" key="4">
    <source>
        <dbReference type="Proteomes" id="UP001244011"/>
    </source>
</evidence>
<name>A0AAJ0FIY0_9PEZI</name>
<dbReference type="EC" id="1.1.1.270" evidence="2"/>
<evidence type="ECO:0000256" key="2">
    <source>
        <dbReference type="ARBA" id="ARBA00023621"/>
    </source>
</evidence>
<dbReference type="InterPro" id="IPR002347">
    <property type="entry name" value="SDR_fam"/>
</dbReference>
<dbReference type="GO" id="GO:0005741">
    <property type="term" value="C:mitochondrial outer membrane"/>
    <property type="evidence" value="ECO:0007669"/>
    <property type="project" value="TreeGrafter"/>
</dbReference>
<protein>
    <recommendedName>
        <fullName evidence="2">3beta-hydroxysteroid 3-dehydrogenase</fullName>
        <ecNumber evidence="2">1.1.1.270</ecNumber>
    </recommendedName>
</protein>
<comment type="pathway">
    <text evidence="1">Steroid biosynthesis; zymosterol biosynthesis; zymosterol from lanosterol: step 5/6.</text>
</comment>
<gene>
    <name evidence="3" type="ORF">QBC33DRAFT_529998</name>
</gene>
<comment type="caution">
    <text evidence="3">The sequence shown here is derived from an EMBL/GenBank/DDBJ whole genome shotgun (WGS) entry which is preliminary data.</text>
</comment>
<dbReference type="InterPro" id="IPR051593">
    <property type="entry name" value="Ergosterol_Biosynth_ERG27"/>
</dbReference>
<dbReference type="PRINTS" id="PR00081">
    <property type="entry name" value="GDHRDH"/>
</dbReference>